<protein>
    <submittedName>
        <fullName evidence="1">DNA repair protein MmcB-related protein</fullName>
    </submittedName>
</protein>
<dbReference type="Proteomes" id="UP000297737">
    <property type="component" value="Unassembled WGS sequence"/>
</dbReference>
<keyword evidence="2" id="KW-1185">Reference proteome</keyword>
<accession>A0A4Y9EJN0</accession>
<reference evidence="1 2" key="1">
    <citation type="submission" date="2019-02" db="EMBL/GenBank/DDBJ databases">
        <title>Polymorphobacter sp. isolated from the lake at the Tibet of China.</title>
        <authorList>
            <person name="Li A."/>
        </authorList>
    </citation>
    <scope>NUCLEOTIDE SEQUENCE [LARGE SCALE GENOMIC DNA]</scope>
    <source>
        <strain evidence="1 2">DJ1R-1</strain>
    </source>
</reference>
<gene>
    <name evidence="1" type="ORF">EUV02_14750</name>
</gene>
<evidence type="ECO:0000313" key="2">
    <source>
        <dbReference type="Proteomes" id="UP000297737"/>
    </source>
</evidence>
<sequence length="151" mass="17067">MASTPPDILTAQDVARGVARWFYDHNIATLTEVPLNNNRRADVLGLGADGRITLVEIKVSMADLRGDLKWPEYLDHCDRYFWAVPFGFPQAPFDEPWFQPNRAGLLVADRWEAAALRDAAWVPMNAARRKSETLRFARRAASRLLGMGELL</sequence>
<name>A0A4Y9EJN0_9SPHN</name>
<dbReference type="InterPro" id="IPR009394">
    <property type="entry name" value="MmcB-like"/>
</dbReference>
<evidence type="ECO:0000313" key="1">
    <source>
        <dbReference type="EMBL" id="TFU00312.1"/>
    </source>
</evidence>
<dbReference type="PIRSF" id="PIRSF031796">
    <property type="entry name" value="UPC031796"/>
    <property type="match status" value="1"/>
</dbReference>
<proteinExistence type="predicted"/>
<dbReference type="RefSeq" id="WP_135247072.1">
    <property type="nucleotide sequence ID" value="NZ_SIHO01000004.1"/>
</dbReference>
<dbReference type="OrthoDB" id="5194526at2"/>
<dbReference type="Pfam" id="PF06319">
    <property type="entry name" value="MmcB-like"/>
    <property type="match status" value="1"/>
</dbReference>
<dbReference type="EMBL" id="SIHO01000004">
    <property type="protein sequence ID" value="TFU00312.1"/>
    <property type="molecule type" value="Genomic_DNA"/>
</dbReference>
<dbReference type="AlphaFoldDB" id="A0A4Y9EJN0"/>
<comment type="caution">
    <text evidence="1">The sequence shown here is derived from an EMBL/GenBank/DDBJ whole genome shotgun (WGS) entry which is preliminary data.</text>
</comment>
<organism evidence="1 2">
    <name type="scientific">Glacieibacterium arshaanense</name>
    <dbReference type="NCBI Taxonomy" id="2511025"/>
    <lineage>
        <taxon>Bacteria</taxon>
        <taxon>Pseudomonadati</taxon>
        <taxon>Pseudomonadota</taxon>
        <taxon>Alphaproteobacteria</taxon>
        <taxon>Sphingomonadales</taxon>
        <taxon>Sphingosinicellaceae</taxon>
        <taxon>Glacieibacterium</taxon>
    </lineage>
</organism>